<name>A0A5J5IJL9_9BACT</name>
<accession>A0A5J5IJL9</accession>
<keyword evidence="4" id="KW-1003">Cell membrane</keyword>
<dbReference type="SUPFAM" id="SSF143865">
    <property type="entry name" value="CorA soluble domain-like"/>
    <property type="match status" value="1"/>
</dbReference>
<evidence type="ECO:0000256" key="5">
    <source>
        <dbReference type="ARBA" id="ARBA00022692"/>
    </source>
</evidence>
<dbReference type="SUPFAM" id="SSF144083">
    <property type="entry name" value="Magnesium transport protein CorA, transmembrane region"/>
    <property type="match status" value="1"/>
</dbReference>
<feature type="transmembrane region" description="Helical" evidence="12">
    <location>
        <begin position="238"/>
        <end position="261"/>
    </location>
</feature>
<dbReference type="CDD" id="cd12832">
    <property type="entry name" value="TmCorA-like_u3"/>
    <property type="match status" value="1"/>
</dbReference>
<dbReference type="RefSeq" id="WP_150413328.1">
    <property type="nucleotide sequence ID" value="NZ_VYQF01000001.1"/>
</dbReference>
<dbReference type="GO" id="GO:0015095">
    <property type="term" value="F:magnesium ion transmembrane transporter activity"/>
    <property type="evidence" value="ECO:0007669"/>
    <property type="project" value="TreeGrafter"/>
</dbReference>
<evidence type="ECO:0000256" key="8">
    <source>
        <dbReference type="ARBA" id="ARBA00023065"/>
    </source>
</evidence>
<dbReference type="GO" id="GO:0050897">
    <property type="term" value="F:cobalt ion binding"/>
    <property type="evidence" value="ECO:0007669"/>
    <property type="project" value="TreeGrafter"/>
</dbReference>
<dbReference type="GO" id="GO:0005886">
    <property type="term" value="C:plasma membrane"/>
    <property type="evidence" value="ECO:0007669"/>
    <property type="project" value="UniProtKB-SubCell"/>
</dbReference>
<comment type="function">
    <text evidence="11">Mediates influx of magnesium ions. Alternates between open and closed states. Activated by low cytoplasmic Mg(2+) levels. Inactive when cytoplasmic Mg(2+) levels are high.</text>
</comment>
<dbReference type="PANTHER" id="PTHR46494">
    <property type="entry name" value="CORA FAMILY METAL ION TRANSPORTER (EUROFUNG)"/>
    <property type="match status" value="1"/>
</dbReference>
<organism evidence="13 14">
    <name type="scientific">Ginsengibacter hankyongi</name>
    <dbReference type="NCBI Taxonomy" id="2607284"/>
    <lineage>
        <taxon>Bacteria</taxon>
        <taxon>Pseudomonadati</taxon>
        <taxon>Bacteroidota</taxon>
        <taxon>Chitinophagia</taxon>
        <taxon>Chitinophagales</taxon>
        <taxon>Chitinophagaceae</taxon>
        <taxon>Ginsengibacter</taxon>
    </lineage>
</organism>
<comment type="catalytic activity">
    <reaction evidence="10">
        <text>Mg(2+)(in) = Mg(2+)(out)</text>
        <dbReference type="Rhea" id="RHEA:29827"/>
        <dbReference type="ChEBI" id="CHEBI:18420"/>
    </reaction>
</comment>
<dbReference type="InterPro" id="IPR045861">
    <property type="entry name" value="CorA_cytoplasmic_dom"/>
</dbReference>
<feature type="transmembrane region" description="Helical" evidence="12">
    <location>
        <begin position="273"/>
        <end position="293"/>
    </location>
</feature>
<dbReference type="InterPro" id="IPR045863">
    <property type="entry name" value="CorA_TM1_TM2"/>
</dbReference>
<evidence type="ECO:0000256" key="12">
    <source>
        <dbReference type="SAM" id="Phobius"/>
    </source>
</evidence>
<keyword evidence="7 12" id="KW-1133">Transmembrane helix</keyword>
<evidence type="ECO:0000256" key="10">
    <source>
        <dbReference type="ARBA" id="ARBA00034269"/>
    </source>
</evidence>
<dbReference type="Gene3D" id="1.20.58.340">
    <property type="entry name" value="Magnesium transport protein CorA, transmembrane region"/>
    <property type="match status" value="2"/>
</dbReference>
<evidence type="ECO:0000313" key="14">
    <source>
        <dbReference type="Proteomes" id="UP000326903"/>
    </source>
</evidence>
<evidence type="ECO:0000256" key="7">
    <source>
        <dbReference type="ARBA" id="ARBA00022989"/>
    </source>
</evidence>
<comment type="caution">
    <text evidence="13">The sequence shown here is derived from an EMBL/GenBank/DDBJ whole genome shotgun (WGS) entry which is preliminary data.</text>
</comment>
<dbReference type="GO" id="GO:0015087">
    <property type="term" value="F:cobalt ion transmembrane transporter activity"/>
    <property type="evidence" value="ECO:0007669"/>
    <property type="project" value="TreeGrafter"/>
</dbReference>
<comment type="subcellular location">
    <subcellularLocation>
        <location evidence="1">Cell membrane</location>
        <topology evidence="1">Multi-pass membrane protein</topology>
    </subcellularLocation>
</comment>
<dbReference type="PANTHER" id="PTHR46494:SF1">
    <property type="entry name" value="CORA FAMILY METAL ION TRANSPORTER (EUROFUNG)"/>
    <property type="match status" value="1"/>
</dbReference>
<keyword evidence="6" id="KW-0460">Magnesium</keyword>
<dbReference type="Proteomes" id="UP000326903">
    <property type="component" value="Unassembled WGS sequence"/>
</dbReference>
<sequence>MAINGYEVCDGIKWIDVLNPSQAEMQELSDQYHLNNHTVRDCMQPEHLPKYELVDDVHFLILRFYSKDPDRPIATIQELTNKIAIFYTEKFIITIHKAEAPFLSEVRTKYIDKKKCDSVTDILVKIIWNDLESFDDPVSRLSEKLDSYESEVMLKKTSPDLTQELYIIKHEASVSHKVLMLMQEPINHIEPKRGDKSAVQDMQDQYLKMLTLYSQVLDDVNNLMNLYMSLSAKRTNDVMRILTVFSVFFMPLTFIVGVYGMNFKFMPELNWRLGYPMVMIFMAIVTIIIYFWFKRKRWL</sequence>
<dbReference type="InterPro" id="IPR002523">
    <property type="entry name" value="MgTranspt_CorA/ZnTranspt_ZntB"/>
</dbReference>
<evidence type="ECO:0000256" key="3">
    <source>
        <dbReference type="ARBA" id="ARBA00022448"/>
    </source>
</evidence>
<comment type="similarity">
    <text evidence="2">Belongs to the CorA metal ion transporter (MIT) (TC 1.A.35) family.</text>
</comment>
<protein>
    <submittedName>
        <fullName evidence="13">Magnesium transporter CorA</fullName>
    </submittedName>
</protein>
<dbReference type="AlphaFoldDB" id="A0A5J5IJL9"/>
<dbReference type="Pfam" id="PF01544">
    <property type="entry name" value="CorA"/>
    <property type="match status" value="1"/>
</dbReference>
<evidence type="ECO:0000313" key="13">
    <source>
        <dbReference type="EMBL" id="KAA9041239.1"/>
    </source>
</evidence>
<evidence type="ECO:0000256" key="4">
    <source>
        <dbReference type="ARBA" id="ARBA00022475"/>
    </source>
</evidence>
<keyword evidence="8" id="KW-0406">Ion transport</keyword>
<proteinExistence type="inferred from homology"/>
<dbReference type="Gene3D" id="3.30.460.20">
    <property type="entry name" value="CorA soluble domain-like"/>
    <property type="match status" value="1"/>
</dbReference>
<keyword evidence="3" id="KW-0813">Transport</keyword>
<reference evidence="13 14" key="1">
    <citation type="submission" date="2019-09" db="EMBL/GenBank/DDBJ databases">
        <title>Draft genome sequence of Ginsengibacter sp. BR5-29.</title>
        <authorList>
            <person name="Im W.-T."/>
        </authorList>
    </citation>
    <scope>NUCLEOTIDE SEQUENCE [LARGE SCALE GENOMIC DNA]</scope>
    <source>
        <strain evidence="13 14">BR5-29</strain>
    </source>
</reference>
<evidence type="ECO:0000256" key="9">
    <source>
        <dbReference type="ARBA" id="ARBA00023136"/>
    </source>
</evidence>
<keyword evidence="5 12" id="KW-0812">Transmembrane</keyword>
<evidence type="ECO:0000256" key="6">
    <source>
        <dbReference type="ARBA" id="ARBA00022842"/>
    </source>
</evidence>
<dbReference type="GO" id="GO:0000287">
    <property type="term" value="F:magnesium ion binding"/>
    <property type="evidence" value="ECO:0007669"/>
    <property type="project" value="TreeGrafter"/>
</dbReference>
<evidence type="ECO:0000256" key="2">
    <source>
        <dbReference type="ARBA" id="ARBA00009765"/>
    </source>
</evidence>
<dbReference type="FunFam" id="1.20.58.340:FF:000004">
    <property type="entry name" value="Magnesium transport protein CorA"/>
    <property type="match status" value="1"/>
</dbReference>
<gene>
    <name evidence="13" type="ORF">FW778_04170</name>
</gene>
<evidence type="ECO:0000256" key="1">
    <source>
        <dbReference type="ARBA" id="ARBA00004651"/>
    </source>
</evidence>
<keyword evidence="14" id="KW-1185">Reference proteome</keyword>
<evidence type="ECO:0000256" key="11">
    <source>
        <dbReference type="ARBA" id="ARBA00045497"/>
    </source>
</evidence>
<keyword evidence="9 12" id="KW-0472">Membrane</keyword>
<dbReference type="EMBL" id="VYQF01000001">
    <property type="protein sequence ID" value="KAA9041239.1"/>
    <property type="molecule type" value="Genomic_DNA"/>
</dbReference>